<dbReference type="Gene3D" id="3.40.1230.10">
    <property type="entry name" value="MTH938-like"/>
    <property type="match status" value="1"/>
</dbReference>
<reference evidence="1 2" key="1">
    <citation type="submission" date="2016-03" db="EMBL/GenBank/DDBJ databases">
        <title>Complete genome sequence of Thermococcus celer.</title>
        <authorList>
            <person name="Oger P.M."/>
        </authorList>
    </citation>
    <scope>NUCLEOTIDE SEQUENCE [LARGE SCALE GENOMIC DNA]</scope>
    <source>
        <strain evidence="1 2">Vu 13</strain>
    </source>
</reference>
<dbReference type="GO" id="GO:0005737">
    <property type="term" value="C:cytoplasm"/>
    <property type="evidence" value="ECO:0007669"/>
    <property type="project" value="TreeGrafter"/>
</dbReference>
<dbReference type="Proteomes" id="UP000197156">
    <property type="component" value="Chromosome"/>
</dbReference>
<name>A0A218P2C8_THECE</name>
<evidence type="ECO:0000313" key="1">
    <source>
        <dbReference type="EMBL" id="ASI99089.1"/>
    </source>
</evidence>
<proteinExistence type="predicted"/>
<dbReference type="InterPro" id="IPR034096">
    <property type="entry name" value="AAMDC"/>
</dbReference>
<dbReference type="Pfam" id="PF04430">
    <property type="entry name" value="DUF498"/>
    <property type="match status" value="1"/>
</dbReference>
<dbReference type="AlphaFoldDB" id="A0A218P2C8"/>
<organism evidence="1 2">
    <name type="scientific">Thermococcus celer Vu 13 = JCM 8558</name>
    <dbReference type="NCBI Taxonomy" id="1293037"/>
    <lineage>
        <taxon>Archaea</taxon>
        <taxon>Methanobacteriati</taxon>
        <taxon>Methanobacteriota</taxon>
        <taxon>Thermococci</taxon>
        <taxon>Thermococcales</taxon>
        <taxon>Thermococcaceae</taxon>
        <taxon>Thermococcus</taxon>
    </lineage>
</organism>
<dbReference type="OrthoDB" id="117324at2157"/>
<accession>A0A218P2C8</accession>
<dbReference type="SUPFAM" id="SSF64076">
    <property type="entry name" value="MTH938-like"/>
    <property type="match status" value="1"/>
</dbReference>
<evidence type="ECO:0000313" key="2">
    <source>
        <dbReference type="Proteomes" id="UP000197156"/>
    </source>
</evidence>
<dbReference type="InterPro" id="IPR007523">
    <property type="entry name" value="NDUFAF3/AAMDC"/>
</dbReference>
<dbReference type="RefSeq" id="WP_088863030.1">
    <property type="nucleotide sequence ID" value="NZ_CP014854.1"/>
</dbReference>
<dbReference type="GeneID" id="33324226"/>
<sequence length="118" mass="13647">MRLEFPGFGRIAVNGRIYDHDVVIYPSGRVEMRKKWISKEKHGTSHRLDPDELREYLGEDFDVLIVGTGAWGRLSLLPESRELVKGREIHELPTGEAVELFNEIHRNRRTLAILHVTC</sequence>
<dbReference type="PANTHER" id="PTHR15811:SF5">
    <property type="entry name" value="MTH938 DOMAIN-CONTAINING PROTEIN"/>
    <property type="match status" value="1"/>
</dbReference>
<gene>
    <name evidence="1" type="ORF">A3L02_05665</name>
</gene>
<dbReference type="EMBL" id="CP014854">
    <property type="protein sequence ID" value="ASI99089.1"/>
    <property type="molecule type" value="Genomic_DNA"/>
</dbReference>
<dbReference type="PANTHER" id="PTHR15811">
    <property type="entry name" value="MTH938 DOMAIN-CONTAINING PROTEIN"/>
    <property type="match status" value="1"/>
</dbReference>
<dbReference type="InterPro" id="IPR036748">
    <property type="entry name" value="MTH938-like_sf"/>
</dbReference>
<keyword evidence="2" id="KW-1185">Reference proteome</keyword>
<protein>
    <submittedName>
        <fullName evidence="1">Uncharacterized protein</fullName>
    </submittedName>
</protein>
<dbReference type="CDD" id="cd05126">
    <property type="entry name" value="Mth938"/>
    <property type="match status" value="1"/>
</dbReference>
<dbReference type="KEGG" id="tce:A3L02_05665"/>